<evidence type="ECO:0000313" key="2">
    <source>
        <dbReference type="Proteomes" id="UP001139366"/>
    </source>
</evidence>
<evidence type="ECO:0000313" key="1">
    <source>
        <dbReference type="EMBL" id="MBZ4034482.1"/>
    </source>
</evidence>
<sequence>MIVSFLMRKVFYKNLTSELTEINLLENGFSMQEPFGVKPIILDWKNVENVYFSEDKKQVIIQSLKKEFVLKNNFMGWYEFIQNVPSKFTNFDFDYVSDFMKSLQPCDICGIVAVKENHCLVCQNVPWNDQINGSKIDYIKQKQLTLFASNIKEGKEVKQYAKPEYGFKVNENWKLHL</sequence>
<dbReference type="AlphaFoldDB" id="A0A9X1H9R0"/>
<comment type="caution">
    <text evidence="1">The sequence shown here is derived from an EMBL/GenBank/DDBJ whole genome shotgun (WGS) entry which is preliminary data.</text>
</comment>
<organism evidence="1 2">
    <name type="scientific">Flavobacterium potami</name>
    <dbReference type="NCBI Taxonomy" id="2872310"/>
    <lineage>
        <taxon>Bacteria</taxon>
        <taxon>Pseudomonadati</taxon>
        <taxon>Bacteroidota</taxon>
        <taxon>Flavobacteriia</taxon>
        <taxon>Flavobacteriales</taxon>
        <taxon>Flavobacteriaceae</taxon>
        <taxon>Flavobacterium</taxon>
    </lineage>
</organism>
<protein>
    <submittedName>
        <fullName evidence="1">Uncharacterized protein</fullName>
    </submittedName>
</protein>
<proteinExistence type="predicted"/>
<name>A0A9X1H9R0_9FLAO</name>
<dbReference type="Proteomes" id="UP001139366">
    <property type="component" value="Unassembled WGS sequence"/>
</dbReference>
<accession>A0A9X1H9R0</accession>
<reference evidence="1 2" key="1">
    <citation type="journal article" date="2023" name="Antonie Van Leeuwenhoek">
        <title>Flavobacterium potami sp. nov., a multi-metal resistance genes harbouring bacterium isolated from shallow river silt.</title>
        <authorList>
            <person name="Li S."/>
            <person name="Mao S."/>
            <person name="Mu W."/>
            <person name="Guo B."/>
            <person name="Li C."/>
            <person name="Zhu Q."/>
            <person name="Hou X."/>
            <person name="Zhao Y."/>
            <person name="Wei S."/>
            <person name="Liu H."/>
            <person name="Liu A."/>
        </authorList>
    </citation>
    <scope>NUCLEOTIDE SEQUENCE [LARGE SCALE GENOMIC DNA]</scope>
    <source>
        <strain evidence="1 2">17A</strain>
    </source>
</reference>
<dbReference type="EMBL" id="JAINUY010000002">
    <property type="protein sequence ID" value="MBZ4034482.1"/>
    <property type="molecule type" value="Genomic_DNA"/>
</dbReference>
<gene>
    <name evidence="1" type="ORF">K6T82_06875</name>
</gene>
<dbReference type="RefSeq" id="WP_223705201.1">
    <property type="nucleotide sequence ID" value="NZ_JAINUY010000002.1"/>
</dbReference>
<keyword evidence="2" id="KW-1185">Reference proteome</keyword>